<evidence type="ECO:0000256" key="1">
    <source>
        <dbReference type="ARBA" id="ARBA00022679"/>
    </source>
</evidence>
<dbReference type="PROSITE" id="PS51186">
    <property type="entry name" value="GNAT"/>
    <property type="match status" value="1"/>
</dbReference>
<dbReference type="PANTHER" id="PTHR42919:SF8">
    <property type="entry name" value="N-ALPHA-ACETYLTRANSFERASE 50"/>
    <property type="match status" value="1"/>
</dbReference>
<gene>
    <name evidence="4" type="ORF">OBE_10736</name>
</gene>
<dbReference type="Pfam" id="PF00583">
    <property type="entry name" value="Acetyltransf_1"/>
    <property type="match status" value="1"/>
</dbReference>
<dbReference type="InterPro" id="IPR000182">
    <property type="entry name" value="GNAT_dom"/>
</dbReference>
<dbReference type="Gene3D" id="3.40.630.30">
    <property type="match status" value="1"/>
</dbReference>
<name>K1SHQ3_9ZZZZ</name>
<dbReference type="AlphaFoldDB" id="K1SHQ3"/>
<dbReference type="InterPro" id="IPR016181">
    <property type="entry name" value="Acyl_CoA_acyltransferase"/>
</dbReference>
<evidence type="ECO:0000313" key="4">
    <source>
        <dbReference type="EMBL" id="EKC57063.1"/>
    </source>
</evidence>
<keyword evidence="1 4" id="KW-0808">Transferase</keyword>
<dbReference type="InterPro" id="IPR051556">
    <property type="entry name" value="N-term/lysine_N-AcTrnsfr"/>
</dbReference>
<evidence type="ECO:0000256" key="2">
    <source>
        <dbReference type="ARBA" id="ARBA00023315"/>
    </source>
</evidence>
<protein>
    <submittedName>
        <fullName evidence="4">GCN5-related N-acetyltransferase</fullName>
    </submittedName>
</protein>
<sequence>EYRIIHRLCVHPDFQNNGIGKITMEYIESKLSKAGIESIRLDAFNKNSYALKLYKNLGYKIVGYADWRMGRFYLMEKFLAGN</sequence>
<keyword evidence="2" id="KW-0012">Acyltransferase</keyword>
<dbReference type="SUPFAM" id="SSF55729">
    <property type="entry name" value="Acyl-CoA N-acyltransferases (Nat)"/>
    <property type="match status" value="1"/>
</dbReference>
<dbReference type="EMBL" id="AJWZ01007379">
    <property type="protein sequence ID" value="EKC57063.1"/>
    <property type="molecule type" value="Genomic_DNA"/>
</dbReference>
<organism evidence="4">
    <name type="scientific">human gut metagenome</name>
    <dbReference type="NCBI Taxonomy" id="408170"/>
    <lineage>
        <taxon>unclassified sequences</taxon>
        <taxon>metagenomes</taxon>
        <taxon>organismal metagenomes</taxon>
    </lineage>
</organism>
<reference evidence="4" key="1">
    <citation type="journal article" date="2013" name="Environ. Microbiol.">
        <title>Microbiota from the distal guts of lean and obese adolescents exhibit partial functional redundancy besides clear differences in community structure.</title>
        <authorList>
            <person name="Ferrer M."/>
            <person name="Ruiz A."/>
            <person name="Lanza F."/>
            <person name="Haange S.B."/>
            <person name="Oberbach A."/>
            <person name="Till H."/>
            <person name="Bargiela R."/>
            <person name="Campoy C."/>
            <person name="Segura M.T."/>
            <person name="Richter M."/>
            <person name="von Bergen M."/>
            <person name="Seifert J."/>
            <person name="Suarez A."/>
        </authorList>
    </citation>
    <scope>NUCLEOTIDE SEQUENCE</scope>
</reference>
<feature type="domain" description="N-acetyltransferase" evidence="3">
    <location>
        <begin position="1"/>
        <end position="80"/>
    </location>
</feature>
<dbReference type="GO" id="GO:0016747">
    <property type="term" value="F:acyltransferase activity, transferring groups other than amino-acyl groups"/>
    <property type="evidence" value="ECO:0007669"/>
    <property type="project" value="InterPro"/>
</dbReference>
<dbReference type="PANTHER" id="PTHR42919">
    <property type="entry name" value="N-ALPHA-ACETYLTRANSFERASE"/>
    <property type="match status" value="1"/>
</dbReference>
<comment type="caution">
    <text evidence="4">The sequence shown here is derived from an EMBL/GenBank/DDBJ whole genome shotgun (WGS) entry which is preliminary data.</text>
</comment>
<dbReference type="CDD" id="cd04301">
    <property type="entry name" value="NAT_SF"/>
    <property type="match status" value="1"/>
</dbReference>
<accession>K1SHQ3</accession>
<evidence type="ECO:0000259" key="3">
    <source>
        <dbReference type="PROSITE" id="PS51186"/>
    </source>
</evidence>
<proteinExistence type="predicted"/>
<feature type="non-terminal residue" evidence="4">
    <location>
        <position position="1"/>
    </location>
</feature>